<dbReference type="EMBL" id="QQBB01000018">
    <property type="protein sequence ID" value="RDI51374.1"/>
    <property type="molecule type" value="Genomic_DNA"/>
</dbReference>
<dbReference type="CDD" id="cd00130">
    <property type="entry name" value="PAS"/>
    <property type="match status" value="1"/>
</dbReference>
<proteinExistence type="predicted"/>
<keyword evidence="4" id="KW-1185">Reference proteome</keyword>
<organism evidence="3 4">
    <name type="scientific">Microvirga subterranea</name>
    <dbReference type="NCBI Taxonomy" id="186651"/>
    <lineage>
        <taxon>Bacteria</taxon>
        <taxon>Pseudomonadati</taxon>
        <taxon>Pseudomonadota</taxon>
        <taxon>Alphaproteobacteria</taxon>
        <taxon>Hyphomicrobiales</taxon>
        <taxon>Methylobacteriaceae</taxon>
        <taxon>Microvirga</taxon>
    </lineage>
</organism>
<evidence type="ECO:0000259" key="1">
    <source>
        <dbReference type="PROSITE" id="PS50112"/>
    </source>
</evidence>
<dbReference type="RefSeq" id="WP_114773176.1">
    <property type="nucleotide sequence ID" value="NZ_QQBB01000018.1"/>
</dbReference>
<dbReference type="PROSITE" id="PS50113">
    <property type="entry name" value="PAC"/>
    <property type="match status" value="1"/>
</dbReference>
<sequence>MDISRLAADAILSAAADAVVATDSDGIIQVWNPGAERIFGHRAEEALGQSLDLIIPERLRPRHWEGFRRVMATGESHYGEGDLLSVPGIRKDGQRISLEFTIVPLKDERGAMCGLAAVMRDVTSRFEEIRGLKNKLAEATAPSRVPLQLLT</sequence>
<dbReference type="Pfam" id="PF08448">
    <property type="entry name" value="PAS_4"/>
    <property type="match status" value="1"/>
</dbReference>
<feature type="domain" description="PAS" evidence="1">
    <location>
        <begin position="4"/>
        <end position="57"/>
    </location>
</feature>
<feature type="domain" description="PAC" evidence="2">
    <location>
        <begin position="77"/>
        <end position="134"/>
    </location>
</feature>
<dbReference type="InterPro" id="IPR035965">
    <property type="entry name" value="PAS-like_dom_sf"/>
</dbReference>
<dbReference type="SMART" id="SM00091">
    <property type="entry name" value="PAS"/>
    <property type="match status" value="1"/>
</dbReference>
<gene>
    <name evidence="3" type="ORF">DES45_11830</name>
</gene>
<dbReference type="SUPFAM" id="SSF55785">
    <property type="entry name" value="PYP-like sensor domain (PAS domain)"/>
    <property type="match status" value="1"/>
</dbReference>
<comment type="caution">
    <text evidence="3">The sequence shown here is derived from an EMBL/GenBank/DDBJ whole genome shotgun (WGS) entry which is preliminary data.</text>
</comment>
<name>A0A370H665_9HYPH</name>
<protein>
    <submittedName>
        <fullName evidence="3">Transcriptional regulator</fullName>
    </submittedName>
</protein>
<dbReference type="InterPro" id="IPR013656">
    <property type="entry name" value="PAS_4"/>
</dbReference>
<dbReference type="InterPro" id="IPR000700">
    <property type="entry name" value="PAS-assoc_C"/>
</dbReference>
<evidence type="ECO:0000313" key="3">
    <source>
        <dbReference type="EMBL" id="RDI51374.1"/>
    </source>
</evidence>
<evidence type="ECO:0000259" key="2">
    <source>
        <dbReference type="PROSITE" id="PS50113"/>
    </source>
</evidence>
<dbReference type="AlphaFoldDB" id="A0A370H665"/>
<dbReference type="PANTHER" id="PTHR44757">
    <property type="entry name" value="DIGUANYLATE CYCLASE DGCP"/>
    <property type="match status" value="1"/>
</dbReference>
<dbReference type="InterPro" id="IPR000014">
    <property type="entry name" value="PAS"/>
</dbReference>
<dbReference type="NCBIfam" id="TIGR00229">
    <property type="entry name" value="sensory_box"/>
    <property type="match status" value="1"/>
</dbReference>
<dbReference type="Proteomes" id="UP000254925">
    <property type="component" value="Unassembled WGS sequence"/>
</dbReference>
<dbReference type="OrthoDB" id="341208at2"/>
<dbReference type="PANTHER" id="PTHR44757:SF2">
    <property type="entry name" value="BIOFILM ARCHITECTURE MAINTENANCE PROTEIN MBAA"/>
    <property type="match status" value="1"/>
</dbReference>
<dbReference type="PROSITE" id="PS50112">
    <property type="entry name" value="PAS"/>
    <property type="match status" value="1"/>
</dbReference>
<reference evidence="3 4" key="1">
    <citation type="submission" date="2018-07" db="EMBL/GenBank/DDBJ databases">
        <title>Genomic Encyclopedia of Type Strains, Phase IV (KMG-IV): sequencing the most valuable type-strain genomes for metagenomic binning, comparative biology and taxonomic classification.</title>
        <authorList>
            <person name="Goeker M."/>
        </authorList>
    </citation>
    <scope>NUCLEOTIDE SEQUENCE [LARGE SCALE GENOMIC DNA]</scope>
    <source>
        <strain evidence="3 4">DSM 14364</strain>
    </source>
</reference>
<dbReference type="InterPro" id="IPR052155">
    <property type="entry name" value="Biofilm_reg_signaling"/>
</dbReference>
<evidence type="ECO:0000313" key="4">
    <source>
        <dbReference type="Proteomes" id="UP000254925"/>
    </source>
</evidence>
<accession>A0A370H665</accession>
<dbReference type="Gene3D" id="3.30.450.20">
    <property type="entry name" value="PAS domain"/>
    <property type="match status" value="1"/>
</dbReference>